<dbReference type="InterPro" id="IPR052407">
    <property type="entry name" value="BTB_POZ_domain_cont_9"/>
</dbReference>
<dbReference type="EMBL" id="VYZN01000039">
    <property type="protein sequence ID" value="KAE9532290.1"/>
    <property type="molecule type" value="Genomic_DNA"/>
</dbReference>
<evidence type="ECO:0000256" key="1">
    <source>
        <dbReference type="SAM" id="MobiDB-lite"/>
    </source>
</evidence>
<dbReference type="FunFam" id="2.60.120.260:FF:000051">
    <property type="entry name" value="BTB/POZ domain-containing protein 9"/>
    <property type="match status" value="1"/>
</dbReference>
<dbReference type="GO" id="GO:0050804">
    <property type="term" value="P:modulation of chemical synaptic transmission"/>
    <property type="evidence" value="ECO:0007669"/>
    <property type="project" value="TreeGrafter"/>
</dbReference>
<evidence type="ECO:0000313" key="4">
    <source>
        <dbReference type="Proteomes" id="UP000475862"/>
    </source>
</evidence>
<dbReference type="Pfam" id="PF07707">
    <property type="entry name" value="BACK"/>
    <property type="match status" value="1"/>
</dbReference>
<dbReference type="SUPFAM" id="SSF54695">
    <property type="entry name" value="POZ domain"/>
    <property type="match status" value="1"/>
</dbReference>
<feature type="domain" description="BTB" evidence="2">
    <location>
        <begin position="126"/>
        <end position="193"/>
    </location>
</feature>
<dbReference type="GO" id="GO:0005737">
    <property type="term" value="C:cytoplasm"/>
    <property type="evidence" value="ECO:0007669"/>
    <property type="project" value="TreeGrafter"/>
</dbReference>
<dbReference type="OrthoDB" id="9997739at2759"/>
<sequence>MSVARARLVVPAPSRRHSMCSAQCTFVVRSLIRQQQKNILHHRRRILKLNLKEMTYGPVFYTHRSGAMSGQHLADGTVDTGNGGNRSPVDTKSPTSIEKQHSYEQIDHAHFLANDIGTLYLNDRFSDVVLVVNGERFHAHRVVLASRSDYFRALLYGGLKESHQSEVEITEASINSFKKLLEYIYSGRMNLSILKDEVILEIFSLSNLFGFTNLELSLCKYLRSNINVYNVCSMFAAARLYQQEDLVIEALNFIDSHALDVLQSESFLSLSPEALQEVLNRDSLYAYELDIFRAVCRWIKANQDDEDPEAKIKVLSTVRYPLMSLDELLSVVRESQLVSSDNILDAIQLRNTLPSHKLKFRGQLKPNLNIAHPSQGAQVMQGEMRSALLESDSNGHDHERGCTRHLINESDSGIMIKLGHPSIINYIKMHLWDKDLRSYSYYIEVSMDQHDWVRVIDHSNYYCRSTQRLWIHPRVVQYIRIVGTNNTVNKSFHTVSMEIMYNSEEMDLVNIEKGLVVPKFNVATMDKNAIVIDGVSRCRNSLLDGNCKDYDWDCGYTCHQLGSGCILVQLGQPYMLSSMRMLLWDCDDRYYSYYVEVSVNMWDWELIIDKSKELVRSWQLLQFNPRPIVFIRITGTYNSANEVFHCVHLEAPAQVPIDSNTVEVEQEISNLQVANRLGCQTFSNKYFSISYSKMLIYMIKLKKNEVIRKAIVGLVIFKYLHVSKTLRTLMNRKSLSQWLVPLQQKLQQQ</sequence>
<dbReference type="Pfam" id="PF00651">
    <property type="entry name" value="BTB"/>
    <property type="match status" value="1"/>
</dbReference>
<dbReference type="FunFam" id="1.25.40.420:FF:000005">
    <property type="entry name" value="BTB/POZ domain-containing protein 9"/>
    <property type="match status" value="1"/>
</dbReference>
<dbReference type="GO" id="GO:0048512">
    <property type="term" value="P:circadian behavior"/>
    <property type="evidence" value="ECO:0007669"/>
    <property type="project" value="TreeGrafter"/>
</dbReference>
<proteinExistence type="predicted"/>
<feature type="region of interest" description="Disordered" evidence="1">
    <location>
        <begin position="71"/>
        <end position="98"/>
    </location>
</feature>
<dbReference type="PANTHER" id="PTHR46306">
    <property type="entry name" value="BTB/POZ DOMAIN-CONTAINING PROTEIN 9"/>
    <property type="match status" value="1"/>
</dbReference>
<dbReference type="SUPFAM" id="SSF49785">
    <property type="entry name" value="Galactose-binding domain-like"/>
    <property type="match status" value="2"/>
</dbReference>
<accession>A0A6G0TG33</accession>
<dbReference type="PANTHER" id="PTHR46306:SF1">
    <property type="entry name" value="BTB_POZ DOMAIN-CONTAINING PROTEIN 9"/>
    <property type="match status" value="1"/>
</dbReference>
<dbReference type="InterPro" id="IPR011705">
    <property type="entry name" value="BACK"/>
</dbReference>
<protein>
    <recommendedName>
        <fullName evidence="2">BTB domain-containing protein</fullName>
    </recommendedName>
</protein>
<dbReference type="InterPro" id="IPR008979">
    <property type="entry name" value="Galactose-bd-like_sf"/>
</dbReference>
<dbReference type="Proteomes" id="UP000475862">
    <property type="component" value="Unassembled WGS sequence"/>
</dbReference>
<dbReference type="SMART" id="SM00225">
    <property type="entry name" value="BTB"/>
    <property type="match status" value="1"/>
</dbReference>
<dbReference type="AlphaFoldDB" id="A0A6G0TG33"/>
<evidence type="ECO:0000313" key="3">
    <source>
        <dbReference type="EMBL" id="KAE9532290.1"/>
    </source>
</evidence>
<dbReference type="InterPro" id="IPR000210">
    <property type="entry name" value="BTB/POZ_dom"/>
</dbReference>
<evidence type="ECO:0000259" key="2">
    <source>
        <dbReference type="PROSITE" id="PS50097"/>
    </source>
</evidence>
<comment type="caution">
    <text evidence="3">The sequence shown here is derived from an EMBL/GenBank/DDBJ whole genome shotgun (WGS) entry which is preliminary data.</text>
</comment>
<organism evidence="3 4">
    <name type="scientific">Aphis glycines</name>
    <name type="common">Soybean aphid</name>
    <dbReference type="NCBI Taxonomy" id="307491"/>
    <lineage>
        <taxon>Eukaryota</taxon>
        <taxon>Metazoa</taxon>
        <taxon>Ecdysozoa</taxon>
        <taxon>Arthropoda</taxon>
        <taxon>Hexapoda</taxon>
        <taxon>Insecta</taxon>
        <taxon>Pterygota</taxon>
        <taxon>Neoptera</taxon>
        <taxon>Paraneoptera</taxon>
        <taxon>Hemiptera</taxon>
        <taxon>Sternorrhyncha</taxon>
        <taxon>Aphidomorpha</taxon>
        <taxon>Aphidoidea</taxon>
        <taxon>Aphididae</taxon>
        <taxon>Aphidini</taxon>
        <taxon>Aphis</taxon>
        <taxon>Aphis</taxon>
    </lineage>
</organism>
<dbReference type="Gene3D" id="2.60.120.260">
    <property type="entry name" value="Galactose-binding domain-like"/>
    <property type="match status" value="2"/>
</dbReference>
<dbReference type="Gene3D" id="3.30.710.10">
    <property type="entry name" value="Potassium Channel Kv1.1, Chain A"/>
    <property type="match status" value="1"/>
</dbReference>
<reference evidence="3 4" key="1">
    <citation type="submission" date="2019-08" db="EMBL/GenBank/DDBJ databases">
        <title>The genome of the soybean aphid Biotype 1, its phylome, world population structure and adaptation to the North American continent.</title>
        <authorList>
            <person name="Giordano R."/>
            <person name="Donthu R.K."/>
            <person name="Hernandez A.G."/>
            <person name="Wright C.L."/>
            <person name="Zimin A.V."/>
        </authorList>
    </citation>
    <scope>NUCLEOTIDE SEQUENCE [LARGE SCALE GENOMIC DNA]</scope>
    <source>
        <tissue evidence="3">Whole aphids</tissue>
    </source>
</reference>
<dbReference type="Gene3D" id="1.25.40.420">
    <property type="match status" value="1"/>
</dbReference>
<feature type="compositionally biased region" description="Polar residues" evidence="1">
    <location>
        <begin position="88"/>
        <end position="97"/>
    </location>
</feature>
<dbReference type="SMART" id="SM00875">
    <property type="entry name" value="BACK"/>
    <property type="match status" value="1"/>
</dbReference>
<gene>
    <name evidence="3" type="ORF">AGLY_009913</name>
</gene>
<dbReference type="PROSITE" id="PS50097">
    <property type="entry name" value="BTB"/>
    <property type="match status" value="1"/>
</dbReference>
<dbReference type="GO" id="GO:0008344">
    <property type="term" value="P:adult locomotory behavior"/>
    <property type="evidence" value="ECO:0007669"/>
    <property type="project" value="TreeGrafter"/>
</dbReference>
<name>A0A6G0TG33_APHGL</name>
<keyword evidence="4" id="KW-1185">Reference proteome</keyword>
<dbReference type="InterPro" id="IPR011333">
    <property type="entry name" value="SKP1/BTB/POZ_sf"/>
</dbReference>